<dbReference type="Gene3D" id="1.10.472.10">
    <property type="entry name" value="Cyclin-like"/>
    <property type="match status" value="1"/>
</dbReference>
<sequence>MCKNLLNKQRGLTKLAKKSTKTRHKPVQLKRGARIISAKKSSIQKMQHLQRMLRKSVNEKNETILAQLAALIEFIKQPVKWEMIVYLTEKANGVLQCVPISHHSKYSTGLSYRDFPTLEHFISSLCEQSNVQVPTLMSSLVYLERLRSKLPRVAKGMMCTCHRVFLASLILAAKYLNDSSPKNKHWAKYTNHLFSLTEVNLMEKQLLSLLEWNLSISIEDLYKALAPFLVPIKHAIVAWQSVRLEQYMSPSLPYLMYPPVSYTPPKSPIWTKRLSLTSSPATMPSLSSSSTVSSLAESPDESFITVPNVQGSMKTSRRQLYQQYLKEQDFNPYKGYMPSSEYYT</sequence>
<dbReference type="GO" id="GO:0019901">
    <property type="term" value="F:protein kinase binding"/>
    <property type="evidence" value="ECO:0007669"/>
    <property type="project" value="InterPro"/>
</dbReference>
<dbReference type="GO" id="GO:0005634">
    <property type="term" value="C:nucleus"/>
    <property type="evidence" value="ECO:0007669"/>
    <property type="project" value="TreeGrafter"/>
</dbReference>
<keyword evidence="4" id="KW-1185">Reference proteome</keyword>
<evidence type="ECO:0000313" key="4">
    <source>
        <dbReference type="Proteomes" id="UP000663699"/>
    </source>
</evidence>
<dbReference type="Pfam" id="PF09495">
    <property type="entry name" value="DUF2462"/>
    <property type="match status" value="1"/>
</dbReference>
<evidence type="ECO:0000259" key="2">
    <source>
        <dbReference type="SMART" id="SM00385"/>
    </source>
</evidence>
<dbReference type="OrthoDB" id="10250320at2759"/>
<dbReference type="SMART" id="SM00385">
    <property type="entry name" value="CYCLIN"/>
    <property type="match status" value="1"/>
</dbReference>
<keyword evidence="1" id="KW-0195">Cyclin</keyword>
<dbReference type="PANTHER" id="PTHR15615:SF10">
    <property type="entry name" value="PHO85 CYCLIN-2-RELATED"/>
    <property type="match status" value="1"/>
</dbReference>
<dbReference type="Proteomes" id="UP000663699">
    <property type="component" value="Chromosome 8"/>
</dbReference>
<dbReference type="GO" id="GO:0016538">
    <property type="term" value="F:cyclin-dependent protein serine/threonine kinase regulator activity"/>
    <property type="evidence" value="ECO:0007669"/>
    <property type="project" value="TreeGrafter"/>
</dbReference>
<dbReference type="GO" id="GO:0000307">
    <property type="term" value="C:cyclin-dependent protein kinase holoenzyme complex"/>
    <property type="evidence" value="ECO:0007669"/>
    <property type="project" value="TreeGrafter"/>
</dbReference>
<dbReference type="PANTHER" id="PTHR15615">
    <property type="match status" value="1"/>
</dbReference>
<reference evidence="3" key="1">
    <citation type="submission" date="2020-06" db="EMBL/GenBank/DDBJ databases">
        <title>Genomes of multiple members of Pneumocystis genus reveal paths to human pathogen Pneumocystis jirovecii.</title>
        <authorList>
            <person name="Cisse O.H."/>
            <person name="Ma L."/>
            <person name="Dekker J."/>
            <person name="Khil P."/>
            <person name="Jo J."/>
            <person name="Brenchley J."/>
            <person name="Blair R."/>
            <person name="Pahar B."/>
            <person name="Chabe M."/>
            <person name="Van Rompay K.A."/>
            <person name="Keesler R."/>
            <person name="Sukura A."/>
            <person name="Hirsch V."/>
            <person name="Kutty G."/>
            <person name="Liu Y."/>
            <person name="Peng L."/>
            <person name="Chen J."/>
            <person name="Song J."/>
            <person name="Weissenbacher-Lang C."/>
            <person name="Xu J."/>
            <person name="Upham N.S."/>
            <person name="Stajich J.E."/>
            <person name="Cuomo C.A."/>
            <person name="Cushion M.T."/>
            <person name="Kovacs J.A."/>
        </authorList>
    </citation>
    <scope>NUCLEOTIDE SEQUENCE</scope>
    <source>
        <strain evidence="3">2A</strain>
    </source>
</reference>
<accession>A0A899FZU1</accession>
<dbReference type="InterPro" id="IPR006671">
    <property type="entry name" value="Cyclin_N"/>
</dbReference>
<dbReference type="Pfam" id="PF00134">
    <property type="entry name" value="Cyclin_N"/>
    <property type="match status" value="1"/>
</dbReference>
<dbReference type="AlphaFoldDB" id="A0A899FZU1"/>
<dbReference type="InterPro" id="IPR013763">
    <property type="entry name" value="Cyclin-like_dom"/>
</dbReference>
<dbReference type="CDD" id="cd20557">
    <property type="entry name" value="CYCLIN_ScPCL1-like"/>
    <property type="match status" value="1"/>
</dbReference>
<protein>
    <recommendedName>
        <fullName evidence="2">Cyclin-like domain-containing protein</fullName>
    </recommendedName>
</protein>
<dbReference type="InterPro" id="IPR036915">
    <property type="entry name" value="Cyclin-like_sf"/>
</dbReference>
<proteinExistence type="inferred from homology"/>
<dbReference type="EMBL" id="CP054539">
    <property type="protein sequence ID" value="QSL65784.1"/>
    <property type="molecule type" value="Genomic_DNA"/>
</dbReference>
<dbReference type="SUPFAM" id="SSF47954">
    <property type="entry name" value="Cyclin-like"/>
    <property type="match status" value="1"/>
</dbReference>
<organism evidence="3 4">
    <name type="scientific">Pneumocystis wakefieldiae</name>
    <dbReference type="NCBI Taxonomy" id="38082"/>
    <lineage>
        <taxon>Eukaryota</taxon>
        <taxon>Fungi</taxon>
        <taxon>Dikarya</taxon>
        <taxon>Ascomycota</taxon>
        <taxon>Taphrinomycotina</taxon>
        <taxon>Pneumocystomycetes</taxon>
        <taxon>Pneumocystaceae</taxon>
        <taxon>Pneumocystis</taxon>
    </lineage>
</organism>
<gene>
    <name evidence="3" type="ORF">MERGE_000062</name>
</gene>
<evidence type="ECO:0000256" key="1">
    <source>
        <dbReference type="RuleBase" id="RU000383"/>
    </source>
</evidence>
<comment type="similarity">
    <text evidence="1">Belongs to the cyclin family.</text>
</comment>
<dbReference type="InterPro" id="IPR013922">
    <property type="entry name" value="Cyclin_PHO80-like"/>
</dbReference>
<name>A0A899FZU1_9ASCO</name>
<feature type="domain" description="Cyclin-like" evidence="2">
    <location>
        <begin position="120"/>
        <end position="208"/>
    </location>
</feature>
<dbReference type="InterPro" id="IPR019034">
    <property type="entry name" value="UPF0390"/>
</dbReference>
<evidence type="ECO:0000313" key="3">
    <source>
        <dbReference type="EMBL" id="QSL65784.1"/>
    </source>
</evidence>